<dbReference type="PANTHER" id="PTHR37821:SF1">
    <property type="entry name" value="AMINO ACID TRANSPORTER YUIF-RELATED"/>
    <property type="match status" value="1"/>
</dbReference>
<feature type="transmembrane region" description="Helical" evidence="6">
    <location>
        <begin position="143"/>
        <end position="169"/>
    </location>
</feature>
<keyword evidence="5 6" id="KW-0472">Membrane</keyword>
<feature type="transmembrane region" description="Helical" evidence="6">
    <location>
        <begin position="444"/>
        <end position="468"/>
    </location>
</feature>
<accession>A0A4R2QWF7</accession>
<protein>
    <submittedName>
        <fullName evidence="7">Na+/H+ antiporter family protein</fullName>
    </submittedName>
</protein>
<feature type="transmembrane region" description="Helical" evidence="6">
    <location>
        <begin position="400"/>
        <end position="424"/>
    </location>
</feature>
<feature type="transmembrane region" description="Helical" evidence="6">
    <location>
        <begin position="181"/>
        <end position="199"/>
    </location>
</feature>
<feature type="transmembrane region" description="Helical" evidence="6">
    <location>
        <begin position="294"/>
        <end position="312"/>
    </location>
</feature>
<dbReference type="Pfam" id="PF03606">
    <property type="entry name" value="DcuC"/>
    <property type="match status" value="1"/>
</dbReference>
<feature type="transmembrane region" description="Helical" evidence="6">
    <location>
        <begin position="50"/>
        <end position="81"/>
    </location>
</feature>
<dbReference type="Proteomes" id="UP000294911">
    <property type="component" value="Unassembled WGS sequence"/>
</dbReference>
<gene>
    <name evidence="7" type="ORF">EV191_10426</name>
</gene>
<feature type="transmembrane region" description="Helical" evidence="6">
    <location>
        <begin position="368"/>
        <end position="388"/>
    </location>
</feature>
<evidence type="ECO:0000256" key="6">
    <source>
        <dbReference type="SAM" id="Phobius"/>
    </source>
</evidence>
<evidence type="ECO:0000256" key="4">
    <source>
        <dbReference type="ARBA" id="ARBA00022989"/>
    </source>
</evidence>
<evidence type="ECO:0000256" key="1">
    <source>
        <dbReference type="ARBA" id="ARBA00004651"/>
    </source>
</evidence>
<evidence type="ECO:0000313" key="7">
    <source>
        <dbReference type="EMBL" id="TCP53459.1"/>
    </source>
</evidence>
<keyword evidence="4 6" id="KW-1133">Transmembrane helix</keyword>
<keyword evidence="2" id="KW-1003">Cell membrane</keyword>
<keyword evidence="8" id="KW-1185">Reference proteome</keyword>
<comment type="caution">
    <text evidence="7">The sequence shown here is derived from an EMBL/GenBank/DDBJ whole genome shotgun (WGS) entry which is preliminary data.</text>
</comment>
<keyword evidence="3 6" id="KW-0812">Transmembrane</keyword>
<dbReference type="AlphaFoldDB" id="A0A4R2QWF7"/>
<evidence type="ECO:0000256" key="5">
    <source>
        <dbReference type="ARBA" id="ARBA00023136"/>
    </source>
</evidence>
<organism evidence="7 8">
    <name type="scientific">Tamaricihabitans halophyticus</name>
    <dbReference type="NCBI Taxonomy" id="1262583"/>
    <lineage>
        <taxon>Bacteria</taxon>
        <taxon>Bacillati</taxon>
        <taxon>Actinomycetota</taxon>
        <taxon>Actinomycetes</taxon>
        <taxon>Pseudonocardiales</taxon>
        <taxon>Pseudonocardiaceae</taxon>
        <taxon>Tamaricihabitans</taxon>
    </lineage>
</organism>
<feature type="transmembrane region" description="Helical" evidence="6">
    <location>
        <begin position="270"/>
        <end position="288"/>
    </location>
</feature>
<dbReference type="InterPro" id="IPR052576">
    <property type="entry name" value="AA_Transporter-Related"/>
</dbReference>
<dbReference type="GO" id="GO:0005886">
    <property type="term" value="C:plasma membrane"/>
    <property type="evidence" value="ECO:0007669"/>
    <property type="project" value="UniProtKB-SubCell"/>
</dbReference>
<dbReference type="RefSeq" id="WP_132877192.1">
    <property type="nucleotide sequence ID" value="NZ_SLXQ01000004.1"/>
</dbReference>
<dbReference type="InterPro" id="IPR018385">
    <property type="entry name" value="C4_dicarb_anaerob_car-like"/>
</dbReference>
<feature type="transmembrane region" description="Helical" evidence="6">
    <location>
        <begin position="93"/>
        <end position="114"/>
    </location>
</feature>
<evidence type="ECO:0000256" key="2">
    <source>
        <dbReference type="ARBA" id="ARBA00022475"/>
    </source>
</evidence>
<feature type="transmembrane region" description="Helical" evidence="6">
    <location>
        <begin position="219"/>
        <end position="240"/>
    </location>
</feature>
<dbReference type="PANTHER" id="PTHR37821">
    <property type="entry name" value="AMINO ACID TRANSPORTER YUIF-RELATED"/>
    <property type="match status" value="1"/>
</dbReference>
<reference evidence="7 8" key="1">
    <citation type="submission" date="2019-03" db="EMBL/GenBank/DDBJ databases">
        <title>Genomic Encyclopedia of Type Strains, Phase IV (KMG-IV): sequencing the most valuable type-strain genomes for metagenomic binning, comparative biology and taxonomic classification.</title>
        <authorList>
            <person name="Goeker M."/>
        </authorList>
    </citation>
    <scope>NUCLEOTIDE SEQUENCE [LARGE SCALE GENOMIC DNA]</scope>
    <source>
        <strain evidence="7 8">DSM 45765</strain>
    </source>
</reference>
<evidence type="ECO:0000256" key="3">
    <source>
        <dbReference type="ARBA" id="ARBA00022692"/>
    </source>
</evidence>
<evidence type="ECO:0000313" key="8">
    <source>
        <dbReference type="Proteomes" id="UP000294911"/>
    </source>
</evidence>
<comment type="subcellular location">
    <subcellularLocation>
        <location evidence="1">Cell membrane</location>
        <topology evidence="1">Multi-pass membrane protein</topology>
    </subcellularLocation>
</comment>
<proteinExistence type="predicted"/>
<name>A0A4R2QWF7_9PSEU</name>
<dbReference type="EMBL" id="SLXQ01000004">
    <property type="protein sequence ID" value="TCP53459.1"/>
    <property type="molecule type" value="Genomic_DNA"/>
</dbReference>
<sequence>MTSNAVRGRARAPLPVKKVIAGTLLVVALLAAVVLNLVTDDLALWGLLPIVVYAILVLLEVNVVLATGAAVVVGILLTGAGPLEIGTMLSESLGSFIAVIGLIIMLGAGLGRIASDTGAAQTLVRGLLNGIGLSSPVRIQIGIMLASSVLVGALGTLAGANAILAPIVIPVAAAVSRSRPSVAAMLHAGGAAGLVIGPFTPPVVTITGAAGISYAEYLVVAGLPMAIVTWGTGFFMARFIQRRTEEDQYSEEDLAGLDAGSSATAREKRAAVAFIGTLVAMAVLGVVLEAGFEYAILVMVVTAIVTALAGGMKPVDALTSFYTGAAQLLWLFFLFWLFNPLLVMMEESGAYEALLDALRPALADAGPWPFLMLTLVIGWVGVAGAAVAQVTLIDQLLWPLAATVGVPATAWSAALLGGSQIDWFGPFPNADMIGQMGLARSANLRMMLVNGWTIMGANLLLFAVLFAVL</sequence>
<feature type="transmembrane region" description="Helical" evidence="6">
    <location>
        <begin position="20"/>
        <end position="38"/>
    </location>
</feature>
<dbReference type="OrthoDB" id="1837at2"/>